<evidence type="ECO:0000256" key="5">
    <source>
        <dbReference type="SAM" id="SignalP"/>
    </source>
</evidence>
<name>A0ABY5ANU7_9CYAN</name>
<dbReference type="EMBL" id="CP098611">
    <property type="protein sequence ID" value="USR90874.1"/>
    <property type="molecule type" value="Genomic_DNA"/>
</dbReference>
<dbReference type="InterPro" id="IPR036034">
    <property type="entry name" value="PDZ_sf"/>
</dbReference>
<dbReference type="SUPFAM" id="SSF50156">
    <property type="entry name" value="PDZ domain-like"/>
    <property type="match status" value="1"/>
</dbReference>
<evidence type="ECO:0000313" key="7">
    <source>
        <dbReference type="EMBL" id="USR90874.1"/>
    </source>
</evidence>
<dbReference type="InterPro" id="IPR043504">
    <property type="entry name" value="Peptidase_S1_PA_chymotrypsin"/>
</dbReference>
<dbReference type="Pfam" id="PF13365">
    <property type="entry name" value="Trypsin_2"/>
    <property type="match status" value="1"/>
</dbReference>
<dbReference type="Pfam" id="PF17820">
    <property type="entry name" value="PDZ_6"/>
    <property type="match status" value="1"/>
</dbReference>
<dbReference type="Gene3D" id="2.30.42.10">
    <property type="match status" value="1"/>
</dbReference>
<feature type="region of interest" description="Disordered" evidence="4">
    <location>
        <begin position="25"/>
        <end position="44"/>
    </location>
</feature>
<dbReference type="InterPro" id="IPR001478">
    <property type="entry name" value="PDZ"/>
</dbReference>
<comment type="similarity">
    <text evidence="1">Belongs to the peptidase S1C family.</text>
</comment>
<dbReference type="NCBIfam" id="NF041521">
    <property type="entry name" value="HhoA_HhoB_HtrA"/>
    <property type="match status" value="1"/>
</dbReference>
<feature type="compositionally biased region" description="Polar residues" evidence="4">
    <location>
        <begin position="25"/>
        <end position="42"/>
    </location>
</feature>
<dbReference type="Proteomes" id="UP001056708">
    <property type="component" value="Chromosome"/>
</dbReference>
<evidence type="ECO:0000256" key="1">
    <source>
        <dbReference type="ARBA" id="ARBA00010541"/>
    </source>
</evidence>
<gene>
    <name evidence="7" type="ORF">NEA10_18955</name>
</gene>
<dbReference type="PANTHER" id="PTHR22939">
    <property type="entry name" value="SERINE PROTEASE FAMILY S1C HTRA-RELATED"/>
    <property type="match status" value="1"/>
</dbReference>
<feature type="chain" id="PRO_5045739695" evidence="5">
    <location>
        <begin position="19"/>
        <end position="400"/>
    </location>
</feature>
<keyword evidence="5" id="KW-0732">Signal</keyword>
<dbReference type="InterPro" id="IPR009003">
    <property type="entry name" value="Peptidase_S1_PA"/>
</dbReference>
<organism evidence="7 8">
    <name type="scientific">Phormidium yuhuli AB48</name>
    <dbReference type="NCBI Taxonomy" id="2940671"/>
    <lineage>
        <taxon>Bacteria</taxon>
        <taxon>Bacillati</taxon>
        <taxon>Cyanobacteriota</taxon>
        <taxon>Cyanophyceae</taxon>
        <taxon>Oscillatoriophycideae</taxon>
        <taxon>Oscillatoriales</taxon>
        <taxon>Oscillatoriaceae</taxon>
        <taxon>Phormidium</taxon>
        <taxon>Phormidium yuhuli</taxon>
    </lineage>
</organism>
<keyword evidence="2" id="KW-0645">Protease</keyword>
<reference evidence="7" key="1">
    <citation type="submission" date="2022-06" db="EMBL/GenBank/DDBJ databases">
        <title>Genome sequence of Phormidium yuhuli AB48 isolated from an industrial photobioreactor environment.</title>
        <authorList>
            <person name="Qiu Y."/>
            <person name="Noonan A.J.C."/>
            <person name="Dofher K."/>
            <person name="Koch M."/>
            <person name="Kieft B."/>
            <person name="Lin X."/>
            <person name="Ziels R.M."/>
            <person name="Hallam S.J."/>
        </authorList>
    </citation>
    <scope>NUCLEOTIDE SEQUENCE</scope>
    <source>
        <strain evidence="7">AB48</strain>
    </source>
</reference>
<protein>
    <submittedName>
        <fullName evidence="7">Trypsin-like peptidase domain-containing protein</fullName>
    </submittedName>
</protein>
<dbReference type="Gene3D" id="2.40.10.10">
    <property type="entry name" value="Trypsin-like serine proteases"/>
    <property type="match status" value="2"/>
</dbReference>
<evidence type="ECO:0000256" key="2">
    <source>
        <dbReference type="ARBA" id="ARBA00022670"/>
    </source>
</evidence>
<evidence type="ECO:0000256" key="4">
    <source>
        <dbReference type="SAM" id="MobiDB-lite"/>
    </source>
</evidence>
<proteinExistence type="inferred from homology"/>
<dbReference type="SMART" id="SM00228">
    <property type="entry name" value="PDZ"/>
    <property type="match status" value="1"/>
</dbReference>
<evidence type="ECO:0000259" key="6">
    <source>
        <dbReference type="PROSITE" id="PS50106"/>
    </source>
</evidence>
<dbReference type="InterPro" id="IPR041489">
    <property type="entry name" value="PDZ_6"/>
</dbReference>
<dbReference type="InterPro" id="IPR048172">
    <property type="entry name" value="HhoA_HhoB_HtrA-like"/>
</dbReference>
<accession>A0ABY5ANU7</accession>
<feature type="signal peptide" evidence="5">
    <location>
        <begin position="1"/>
        <end position="18"/>
    </location>
</feature>
<sequence>MLSYVVVFLVGGAVAWGAAETFSANSPAGSDSATTSESQAQVPLSRLESESLMPGTDGAQISPPSNFVADVVTRVGPAVVRIDAERTVAARSLPPEFDNPMFRQFFGFRMPDAEQERVQQGSGSGFILSSDGKIVTNAHVIDGADSVTVTLRDGRSLEGRVLGADPVTDVAVVQIEAENLPAVRLRDSEGLQPGEWAIAIGNPLGLDNTVTTGIISAIGRSSREVGVADKRVDFIQTDAAINPGNSGGPLLDQEGQVVGMNTAIIQNAQGLGFAIPINTVARIAEELIEHGRVDHPFLGIQMVTLSPQVKEQVNRDSNQRLTLEDDEGVLIVQVMPGSPAAEGGLQPGDVIVAIEGESVTSAEQVQQAVSQVRVGESLEIEVSRNGSRETRSVQTGILGN</sequence>
<evidence type="ECO:0000313" key="8">
    <source>
        <dbReference type="Proteomes" id="UP001056708"/>
    </source>
</evidence>
<dbReference type="PROSITE" id="PS50106">
    <property type="entry name" value="PDZ"/>
    <property type="match status" value="1"/>
</dbReference>
<dbReference type="PANTHER" id="PTHR22939:SF129">
    <property type="entry name" value="SERINE PROTEASE HTRA2, MITOCHONDRIAL"/>
    <property type="match status" value="1"/>
</dbReference>
<dbReference type="PRINTS" id="PR00834">
    <property type="entry name" value="PROTEASES2C"/>
</dbReference>
<dbReference type="RefSeq" id="WP_252662898.1">
    <property type="nucleotide sequence ID" value="NZ_CP098611.1"/>
</dbReference>
<dbReference type="InterPro" id="IPR001940">
    <property type="entry name" value="Peptidase_S1C"/>
</dbReference>
<keyword evidence="8" id="KW-1185">Reference proteome</keyword>
<evidence type="ECO:0000256" key="3">
    <source>
        <dbReference type="ARBA" id="ARBA00022801"/>
    </source>
</evidence>
<feature type="domain" description="PDZ" evidence="6">
    <location>
        <begin position="287"/>
        <end position="386"/>
    </location>
</feature>
<keyword evidence="3" id="KW-0378">Hydrolase</keyword>
<dbReference type="SUPFAM" id="SSF50494">
    <property type="entry name" value="Trypsin-like serine proteases"/>
    <property type="match status" value="1"/>
</dbReference>